<protein>
    <submittedName>
        <fullName evidence="2">von Willebrand factor type A domain protein</fullName>
    </submittedName>
</protein>
<dbReference type="PROSITE" id="PS50234">
    <property type="entry name" value="VWFA"/>
    <property type="match status" value="1"/>
</dbReference>
<dbReference type="InterPro" id="IPR002035">
    <property type="entry name" value="VWF_A"/>
</dbReference>
<gene>
    <name evidence="2" type="ORF">LCPAC404_03050</name>
</gene>
<dbReference type="EMBL" id="MK500599">
    <property type="protein sequence ID" value="QBK93601.1"/>
    <property type="molecule type" value="Genomic_DNA"/>
</dbReference>
<reference evidence="2" key="1">
    <citation type="journal article" date="2019" name="MBio">
        <title>Virus Genomes from Deep Sea Sediments Expand the Ocean Megavirome and Support Independent Origins of Viral Gigantism.</title>
        <authorList>
            <person name="Backstrom D."/>
            <person name="Yutin N."/>
            <person name="Jorgensen S.L."/>
            <person name="Dharamshi J."/>
            <person name="Homa F."/>
            <person name="Zaremba-Niedwiedzka K."/>
            <person name="Spang A."/>
            <person name="Wolf Y.I."/>
            <person name="Koonin E.V."/>
            <person name="Ettema T.J."/>
        </authorList>
    </citation>
    <scope>NUCLEOTIDE SEQUENCE</scope>
</reference>
<dbReference type="Pfam" id="PF13519">
    <property type="entry name" value="VWA_2"/>
    <property type="match status" value="1"/>
</dbReference>
<sequence length="472" mass="52742">MDVSAKIFKTPNFFLNDEKTNKSSTLLTINGPLDVAHYSKNKEVILVIDVSASMRSSISTLKRALILFGDLLHDIDISIITFSDEAKLIYQSNQKKNNDSLYHYDGYENSSPYNLVIDTITVEGNTNISSALNMAFSITNCDKMSSIVVFSDGMPNKDITSIGGFKNLASIKPPKVRIICAGFGSESSSEILSAIGEFKYIAMKSQNEIATFFAGVVFEITTSIAADLKYDSPDSIYLPDVIYVGSKFQCIVDNNTLTSSSNANVSQDSFIIIETTLSQSESESAPSKRKNLEPLIIGYTDLVATTEKVITVLPVQSDIDRCIISALLKKKIDNIIMNIRDIKEKYTNEEFTQYRDTAMKEICNFDHPFIANDKGSFVIMLQAAFDALDNRHVFEDMLTQRRTQTSVDFASPFLNRRKSEFVTQVCEVKYSNDIDNCDACNAEMMPAIQLERQSSILDYTGFDLCQNLTFDF</sequence>
<evidence type="ECO:0000313" key="2">
    <source>
        <dbReference type="EMBL" id="QBK93601.1"/>
    </source>
</evidence>
<proteinExistence type="predicted"/>
<dbReference type="PANTHER" id="PTHR10579:SF43">
    <property type="entry name" value="ZINC FINGER (C3HC4-TYPE RING FINGER) FAMILY PROTEIN"/>
    <property type="match status" value="1"/>
</dbReference>
<dbReference type="Gene3D" id="3.40.50.410">
    <property type="entry name" value="von Willebrand factor, type A domain"/>
    <property type="match status" value="1"/>
</dbReference>
<dbReference type="InterPro" id="IPR051266">
    <property type="entry name" value="CLCR"/>
</dbReference>
<dbReference type="PANTHER" id="PTHR10579">
    <property type="entry name" value="CALCIUM-ACTIVATED CHLORIDE CHANNEL REGULATOR"/>
    <property type="match status" value="1"/>
</dbReference>
<accession>A0A481ZH66</accession>
<dbReference type="SMART" id="SM00327">
    <property type="entry name" value="VWA"/>
    <property type="match status" value="1"/>
</dbReference>
<feature type="domain" description="VWFA" evidence="1">
    <location>
        <begin position="43"/>
        <end position="228"/>
    </location>
</feature>
<evidence type="ECO:0000259" key="1">
    <source>
        <dbReference type="PROSITE" id="PS50234"/>
    </source>
</evidence>
<dbReference type="InterPro" id="IPR036465">
    <property type="entry name" value="vWFA_dom_sf"/>
</dbReference>
<organism evidence="2">
    <name type="scientific">Pithovirus LCPAC404</name>
    <dbReference type="NCBI Taxonomy" id="2506597"/>
    <lineage>
        <taxon>Viruses</taxon>
        <taxon>Pithoviruses</taxon>
    </lineage>
</organism>
<name>A0A481ZH66_9VIRU</name>
<dbReference type="SUPFAM" id="SSF53300">
    <property type="entry name" value="vWA-like"/>
    <property type="match status" value="1"/>
</dbReference>